<comment type="caution">
    <text evidence="11">The sequence shown here is derived from an EMBL/GenBank/DDBJ whole genome shotgun (WGS) entry which is preliminary data.</text>
</comment>
<keyword evidence="13" id="KW-1185">Reference proteome</keyword>
<dbReference type="Proteomes" id="UP000238378">
    <property type="component" value="Unassembled WGS sequence"/>
</dbReference>
<dbReference type="InterPro" id="IPR036388">
    <property type="entry name" value="WH-like_DNA-bd_sf"/>
</dbReference>
<dbReference type="SUPFAM" id="SSF46785">
    <property type="entry name" value="Winged helix' DNA-binding domain"/>
    <property type="match status" value="1"/>
</dbReference>
<dbReference type="InterPro" id="IPR000835">
    <property type="entry name" value="HTH_MarR-typ"/>
</dbReference>
<dbReference type="EMBL" id="RDCL01000090">
    <property type="protein sequence ID" value="RMW52481.1"/>
    <property type="molecule type" value="Genomic_DNA"/>
</dbReference>
<dbReference type="GO" id="GO:0003700">
    <property type="term" value="F:DNA-binding transcription factor activity"/>
    <property type="evidence" value="ECO:0007669"/>
    <property type="project" value="InterPro"/>
</dbReference>
<evidence type="ECO:0000313" key="10">
    <source>
        <dbReference type="EMBL" id="PRO95534.1"/>
    </source>
</evidence>
<dbReference type="EMBL" id="PVOB01000048">
    <property type="protein sequence ID" value="PRO95534.1"/>
    <property type="molecule type" value="Genomic_DNA"/>
</dbReference>
<evidence type="ECO:0000313" key="15">
    <source>
        <dbReference type="Proteomes" id="UP000281061"/>
    </source>
</evidence>
<evidence type="ECO:0000256" key="7">
    <source>
        <dbReference type="ARBA" id="ARBA00047207"/>
    </source>
</evidence>
<dbReference type="PANTHER" id="PTHR42756">
    <property type="entry name" value="TRANSCRIPTIONAL REGULATOR, MARR"/>
    <property type="match status" value="1"/>
</dbReference>
<dbReference type="PROSITE" id="PS50995">
    <property type="entry name" value="HTH_MARR_2"/>
    <property type="match status" value="1"/>
</dbReference>
<dbReference type="PANTHER" id="PTHR42756:SF1">
    <property type="entry name" value="TRANSCRIPTIONAL REPRESSOR OF EMRAB OPERON"/>
    <property type="match status" value="1"/>
</dbReference>
<dbReference type="SMART" id="SM00347">
    <property type="entry name" value="HTH_MARR"/>
    <property type="match status" value="1"/>
</dbReference>
<reference evidence="10 13" key="1">
    <citation type="submission" date="2018-03" db="EMBL/GenBank/DDBJ databases">
        <title>Draft Genome Sequences of six Lactobacillus pentosus Strains Isolated from Brines of Traditionally Fermented Spanish-Style Green Table Olives.</title>
        <authorList>
            <person name="Calero-Delgado B."/>
            <person name="Martin-Platero A.M."/>
            <person name="Perez-Pulido A.J."/>
            <person name="Benitez-Cabello A."/>
            <person name="Casimiro-Soriguer C.S."/>
            <person name="Martinez-Bueno M."/>
            <person name="Arroyo-Lopez F.N."/>
            <person name="Rodriguez-Gomez F."/>
            <person name="Bautista-Gallego J."/>
            <person name="Garrido-Fernandez A."/>
            <person name="Jimenez-Diaz R."/>
        </authorList>
    </citation>
    <scope>NUCLEOTIDE SEQUENCE [LARGE SCALE GENOMIC DNA]</scope>
    <source>
        <strain evidence="10 13">IG2</strain>
    </source>
</reference>
<dbReference type="GO" id="GO:0005737">
    <property type="term" value="C:cytoplasm"/>
    <property type="evidence" value="ECO:0007669"/>
    <property type="project" value="UniProtKB-SubCell"/>
</dbReference>
<evidence type="ECO:0000259" key="8">
    <source>
        <dbReference type="PROSITE" id="PS50995"/>
    </source>
</evidence>
<dbReference type="InterPro" id="IPR055166">
    <property type="entry name" value="Transc_reg_Sar_Rot_HTH"/>
</dbReference>
<dbReference type="Pfam" id="PF22381">
    <property type="entry name" value="Staph_reg_Sar_Rot"/>
    <property type="match status" value="1"/>
</dbReference>
<dbReference type="GO" id="GO:0003677">
    <property type="term" value="F:DNA binding"/>
    <property type="evidence" value="ECO:0007669"/>
    <property type="project" value="UniProtKB-KW"/>
</dbReference>
<comment type="similarity">
    <text evidence="5">Belongs to the SarZ family.</text>
</comment>
<reference evidence="9" key="3">
    <citation type="submission" date="2023-08" db="EMBL/GenBank/DDBJ databases">
        <authorList>
            <person name="Page C.A."/>
            <person name="Perez-Diaz I.M."/>
        </authorList>
    </citation>
    <scope>NUCLEOTIDE SEQUENCE</scope>
    <source>
        <strain evidence="9">7.8.46</strain>
    </source>
</reference>
<keyword evidence="2" id="KW-0805">Transcription regulation</keyword>
<comment type="subcellular location">
    <subcellularLocation>
        <location evidence="1">Cytoplasm</location>
    </subcellularLocation>
</comment>
<protein>
    <recommendedName>
        <fullName evidence="6">HTH-type transcriptional regulator SarZ</fullName>
    </recommendedName>
    <alternativeName>
        <fullName evidence="7">Staphylococcal accessory regulator Z</fullName>
    </alternativeName>
</protein>
<evidence type="ECO:0000313" key="12">
    <source>
        <dbReference type="EMBL" id="RMW52894.1"/>
    </source>
</evidence>
<evidence type="ECO:0000256" key="3">
    <source>
        <dbReference type="ARBA" id="ARBA00023125"/>
    </source>
</evidence>
<evidence type="ECO:0000256" key="6">
    <source>
        <dbReference type="ARBA" id="ARBA00047188"/>
    </source>
</evidence>
<evidence type="ECO:0000313" key="13">
    <source>
        <dbReference type="Proteomes" id="UP000238378"/>
    </source>
</evidence>
<keyword evidence="3" id="KW-0238">DNA-binding</keyword>
<dbReference type="Gene3D" id="1.10.10.10">
    <property type="entry name" value="Winged helix-like DNA-binding domain superfamily/Winged helix DNA-binding domain"/>
    <property type="match status" value="1"/>
</dbReference>
<evidence type="ECO:0000313" key="9">
    <source>
        <dbReference type="EMBL" id="MDT6989969.1"/>
    </source>
</evidence>
<evidence type="ECO:0000256" key="1">
    <source>
        <dbReference type="ARBA" id="ARBA00004496"/>
    </source>
</evidence>
<evidence type="ECO:0000256" key="5">
    <source>
        <dbReference type="ARBA" id="ARBA00046337"/>
    </source>
</evidence>
<sequence>MSNQDLDFPLGTSIINLVVSHRLLTAKKIRQLGLYPGQDMVLIELLRKDHRSQNELVQALTVDHSTIAKSANRLQKAGIVSFEKSTADKRVTIISLTDKGRELATKAAAIWRDVEQTAFEDLSEEDVRFFIDYARKITTTFNQKASKDN</sequence>
<dbReference type="Proteomes" id="UP000276249">
    <property type="component" value="Unassembled WGS sequence"/>
</dbReference>
<dbReference type="EMBL" id="RDCJ01000006">
    <property type="protein sequence ID" value="RMW52894.1"/>
    <property type="molecule type" value="Genomic_DNA"/>
</dbReference>
<feature type="domain" description="HTH marR-type" evidence="8">
    <location>
        <begin position="1"/>
        <end position="139"/>
    </location>
</feature>
<name>A0A3M6LG03_LACPE</name>
<evidence type="ECO:0000256" key="4">
    <source>
        <dbReference type="ARBA" id="ARBA00023163"/>
    </source>
</evidence>
<dbReference type="PRINTS" id="PR00598">
    <property type="entry name" value="HTHMARR"/>
</dbReference>
<accession>A0A3M6LG03</accession>
<reference evidence="14 15" key="2">
    <citation type="submission" date="2018-10" db="EMBL/GenBank/DDBJ databases">
        <title>Genome sequences of five Lactobacillus pentosus strains isolated from brines of traditionally fermented spanish-style green table olives and differences between them.</title>
        <authorList>
            <person name="Jimenez Diaz R."/>
        </authorList>
    </citation>
    <scope>NUCLEOTIDE SEQUENCE [LARGE SCALE GENOMIC DNA]</scope>
    <source>
        <strain evidence="12 14">IG10</strain>
        <strain evidence="11 15">IG8</strain>
    </source>
</reference>
<keyword evidence="4" id="KW-0804">Transcription</keyword>
<dbReference type="AlphaFoldDB" id="A0A3M6LG03"/>
<organism evidence="11 15">
    <name type="scientific">Lactiplantibacillus pentosus</name>
    <name type="common">Lactobacillus pentosus</name>
    <dbReference type="NCBI Taxonomy" id="1589"/>
    <lineage>
        <taxon>Bacteria</taxon>
        <taxon>Bacillati</taxon>
        <taxon>Bacillota</taxon>
        <taxon>Bacilli</taxon>
        <taxon>Lactobacillales</taxon>
        <taxon>Lactobacillaceae</taxon>
        <taxon>Lactiplantibacillus</taxon>
    </lineage>
</organism>
<evidence type="ECO:0000313" key="11">
    <source>
        <dbReference type="EMBL" id="RMW52481.1"/>
    </source>
</evidence>
<evidence type="ECO:0000313" key="14">
    <source>
        <dbReference type="Proteomes" id="UP000276249"/>
    </source>
</evidence>
<evidence type="ECO:0000256" key="2">
    <source>
        <dbReference type="ARBA" id="ARBA00023015"/>
    </source>
</evidence>
<proteinExistence type="inferred from homology"/>
<dbReference type="RefSeq" id="WP_105960919.1">
    <property type="nucleotide sequence ID" value="NZ_CP032654.1"/>
</dbReference>
<dbReference type="Proteomes" id="UP001267003">
    <property type="component" value="Unassembled WGS sequence"/>
</dbReference>
<dbReference type="InterPro" id="IPR036390">
    <property type="entry name" value="WH_DNA-bd_sf"/>
</dbReference>
<dbReference type="Proteomes" id="UP000281061">
    <property type="component" value="Unassembled WGS sequence"/>
</dbReference>
<gene>
    <name evidence="10" type="ORF">C6Y08_03795</name>
    <name evidence="11" type="ORF">D6U17_13105</name>
    <name evidence="12" type="ORF">D6U18_00845</name>
    <name evidence="9" type="ORF">RI536_07600</name>
</gene>
<dbReference type="EMBL" id="JAVLAQ010000001">
    <property type="protein sequence ID" value="MDT6989969.1"/>
    <property type="molecule type" value="Genomic_DNA"/>
</dbReference>